<feature type="non-terminal residue" evidence="1">
    <location>
        <position position="151"/>
    </location>
</feature>
<dbReference type="AlphaFoldDB" id="A0ABD2MNF5"/>
<organism evidence="1 2">
    <name type="scientific">Cryptolaemus montrouzieri</name>
    <dbReference type="NCBI Taxonomy" id="559131"/>
    <lineage>
        <taxon>Eukaryota</taxon>
        <taxon>Metazoa</taxon>
        <taxon>Ecdysozoa</taxon>
        <taxon>Arthropoda</taxon>
        <taxon>Hexapoda</taxon>
        <taxon>Insecta</taxon>
        <taxon>Pterygota</taxon>
        <taxon>Neoptera</taxon>
        <taxon>Endopterygota</taxon>
        <taxon>Coleoptera</taxon>
        <taxon>Polyphaga</taxon>
        <taxon>Cucujiformia</taxon>
        <taxon>Coccinelloidea</taxon>
        <taxon>Coccinellidae</taxon>
        <taxon>Scymninae</taxon>
        <taxon>Scymnini</taxon>
        <taxon>Cryptolaemus</taxon>
    </lineage>
</organism>
<protein>
    <submittedName>
        <fullName evidence="1">Uncharacterized protein</fullName>
    </submittedName>
</protein>
<evidence type="ECO:0000313" key="2">
    <source>
        <dbReference type="Proteomes" id="UP001516400"/>
    </source>
</evidence>
<sequence length="151" mass="17694">MSRRKPNLIFDYCTQYWKKTECFIRCDQVTICMQLDNKVDYVIAEKVCVCNYISTEKMRSKMMSAYENADIYILWLREHFLPRKGLGKALLIVDGNTYCSAEVLELAESYDYTTDSQKLSNSCAVEEEMLKCCNDLYITRKYGEGEFIERG</sequence>
<dbReference type="EMBL" id="JABFTP020000021">
    <property type="protein sequence ID" value="KAL3267946.1"/>
    <property type="molecule type" value="Genomic_DNA"/>
</dbReference>
<name>A0ABD2MNF5_9CUCU</name>
<comment type="caution">
    <text evidence="1">The sequence shown here is derived from an EMBL/GenBank/DDBJ whole genome shotgun (WGS) entry which is preliminary data.</text>
</comment>
<reference evidence="1 2" key="1">
    <citation type="journal article" date="2021" name="BMC Biol.">
        <title>Horizontally acquired antibacterial genes associated with adaptive radiation of ladybird beetles.</title>
        <authorList>
            <person name="Li H.S."/>
            <person name="Tang X.F."/>
            <person name="Huang Y.H."/>
            <person name="Xu Z.Y."/>
            <person name="Chen M.L."/>
            <person name="Du X.Y."/>
            <person name="Qiu B.Y."/>
            <person name="Chen P.T."/>
            <person name="Zhang W."/>
            <person name="Slipinski A."/>
            <person name="Escalona H.E."/>
            <person name="Waterhouse R.M."/>
            <person name="Zwick A."/>
            <person name="Pang H."/>
        </authorList>
    </citation>
    <scope>NUCLEOTIDE SEQUENCE [LARGE SCALE GENOMIC DNA]</scope>
    <source>
        <strain evidence="1">SYSU2018</strain>
    </source>
</reference>
<evidence type="ECO:0000313" key="1">
    <source>
        <dbReference type="EMBL" id="KAL3267946.1"/>
    </source>
</evidence>
<dbReference type="Proteomes" id="UP001516400">
    <property type="component" value="Unassembled WGS sequence"/>
</dbReference>
<accession>A0ABD2MNF5</accession>
<gene>
    <name evidence="1" type="ORF">HHI36_007083</name>
</gene>
<proteinExistence type="predicted"/>
<keyword evidence="2" id="KW-1185">Reference proteome</keyword>